<dbReference type="CDD" id="cd06225">
    <property type="entry name" value="HAMP"/>
    <property type="match status" value="1"/>
</dbReference>
<dbReference type="SUPFAM" id="SSF158472">
    <property type="entry name" value="HAMP domain-like"/>
    <property type="match status" value="1"/>
</dbReference>
<keyword evidence="6" id="KW-0812">Transmembrane</keyword>
<dbReference type="InterPro" id="IPR051310">
    <property type="entry name" value="MCP_chemotaxis"/>
</dbReference>
<dbReference type="SUPFAM" id="SSF58104">
    <property type="entry name" value="Methyl-accepting chemotaxis protein (MCP) signaling domain"/>
    <property type="match status" value="1"/>
</dbReference>
<dbReference type="SMART" id="SM00304">
    <property type="entry name" value="HAMP"/>
    <property type="match status" value="2"/>
</dbReference>
<evidence type="ECO:0000256" key="5">
    <source>
        <dbReference type="SAM" id="MobiDB-lite"/>
    </source>
</evidence>
<dbReference type="Pfam" id="PF00015">
    <property type="entry name" value="MCPsignal"/>
    <property type="match status" value="1"/>
</dbReference>
<dbReference type="InterPro" id="IPR004090">
    <property type="entry name" value="Chemotax_Me-accpt_rcpt"/>
</dbReference>
<organism evidence="9 10">
    <name type="scientific">Peteryoungia desertarenae</name>
    <dbReference type="NCBI Taxonomy" id="1813451"/>
    <lineage>
        <taxon>Bacteria</taxon>
        <taxon>Pseudomonadati</taxon>
        <taxon>Pseudomonadota</taxon>
        <taxon>Alphaproteobacteria</taxon>
        <taxon>Hyphomicrobiales</taxon>
        <taxon>Rhizobiaceae</taxon>
        <taxon>Peteryoungia</taxon>
    </lineage>
</organism>
<evidence type="ECO:0000256" key="2">
    <source>
        <dbReference type="ARBA" id="ARBA00029447"/>
    </source>
</evidence>
<dbReference type="PROSITE" id="PS50111">
    <property type="entry name" value="CHEMOTAXIS_TRANSDUC_2"/>
    <property type="match status" value="1"/>
</dbReference>
<dbReference type="PANTHER" id="PTHR43531">
    <property type="entry name" value="PROTEIN ICFG"/>
    <property type="match status" value="1"/>
</dbReference>
<evidence type="ECO:0000256" key="3">
    <source>
        <dbReference type="PROSITE-ProRule" id="PRU00284"/>
    </source>
</evidence>
<evidence type="ECO:0000259" key="8">
    <source>
        <dbReference type="PROSITE" id="PS50885"/>
    </source>
</evidence>
<feature type="domain" description="HAMP" evidence="8">
    <location>
        <begin position="211"/>
        <end position="264"/>
    </location>
</feature>
<dbReference type="PROSITE" id="PS50885">
    <property type="entry name" value="HAMP"/>
    <property type="match status" value="2"/>
</dbReference>
<feature type="domain" description="Methyl-accepting transducer" evidence="7">
    <location>
        <begin position="349"/>
        <end position="578"/>
    </location>
</feature>
<proteinExistence type="inferred from homology"/>
<feature type="region of interest" description="Disordered" evidence="5">
    <location>
        <begin position="600"/>
        <end position="621"/>
    </location>
</feature>
<evidence type="ECO:0000313" key="10">
    <source>
        <dbReference type="Proteomes" id="UP000308530"/>
    </source>
</evidence>
<dbReference type="EMBL" id="CP058350">
    <property type="protein sequence ID" value="QLF68512.1"/>
    <property type="molecule type" value="Genomic_DNA"/>
</dbReference>
<evidence type="ECO:0000313" key="9">
    <source>
        <dbReference type="EMBL" id="QLF68512.1"/>
    </source>
</evidence>
<evidence type="ECO:0000256" key="4">
    <source>
        <dbReference type="SAM" id="Coils"/>
    </source>
</evidence>
<feature type="coiled-coil region" evidence="4">
    <location>
        <begin position="264"/>
        <end position="291"/>
    </location>
</feature>
<comment type="similarity">
    <text evidence="2">Belongs to the methyl-accepting chemotaxis (MCP) protein family.</text>
</comment>
<evidence type="ECO:0000256" key="1">
    <source>
        <dbReference type="ARBA" id="ARBA00022500"/>
    </source>
</evidence>
<accession>A0ABX6QJP5</accession>
<feature type="domain" description="HAMP" evidence="8">
    <location>
        <begin position="292"/>
        <end position="344"/>
    </location>
</feature>
<dbReference type="SMART" id="SM00283">
    <property type="entry name" value="MA"/>
    <property type="match status" value="1"/>
</dbReference>
<gene>
    <name evidence="9" type="ORF">FE840_002510</name>
</gene>
<dbReference type="Proteomes" id="UP000308530">
    <property type="component" value="Chromosome"/>
</dbReference>
<evidence type="ECO:0000256" key="6">
    <source>
        <dbReference type="SAM" id="Phobius"/>
    </source>
</evidence>
<dbReference type="InterPro" id="IPR003660">
    <property type="entry name" value="HAMP_dom"/>
</dbReference>
<sequence>MGRLSIARLLILFAVVVVSGLAASIGLQSYTLERLKIKGPIYSTIIDGKDLIADILPPPLYVVEAYMLANETALHPQRAGTNLANIDALASEYEVRRQYWKESALPQFLQDKLLADVLVKGDAFWSDFRAKFLPAVATGDAEEMRQVTTILADRFWAHDVAVRELVDMAGQHLVAQEDMAQNTSSSLGLAAGVGSALSVALFITGIWFFRRRAIVPLSRITNYMSVLAAGDLSKEVPFSSRSDEIGTMAHSVEVFRQAALERKRMRLDVEEARTRSEAERLQREKLTAEQAAALAQVVDTLGAGLARLAECNIRYTIDEPFSGEFEPLRRDFNTALAAFQATLVDVLEATKTIHENGLEMRSASENLARRTEQQAAALEETSAALEQVAVTVKQSSERSMDTKRLVGEAKVCTEESSKVVNDAIDAMKRIEQSSNEIGQIIGVIDEIAFQTNLLALNAGVEAARAGEAGKGFAVVAQEVRELAQRSATAAKEIKVLVANSGTEVDAGVRLVAETGTALNRIQDYVQTINRNVEAISTAAMEQAVGLKQISSAVNDLDQMTQQNAAMVEETSAISHTLSGGSTHLTELVSRFTLNRRSKVRDRGDVAHDHEQTRDAVVPKVA</sequence>
<reference evidence="9 10" key="1">
    <citation type="submission" date="2020-06" db="EMBL/GenBank/DDBJ databases">
        <title>Genome sequence of Rhizobium sp strain ADMK78.</title>
        <authorList>
            <person name="Rahi P."/>
        </authorList>
    </citation>
    <scope>NUCLEOTIDE SEQUENCE [LARGE SCALE GENOMIC DNA]</scope>
    <source>
        <strain evidence="9 10">ADMK78</strain>
    </source>
</reference>
<dbReference type="Gene3D" id="1.10.8.500">
    <property type="entry name" value="HAMP domain in histidine kinase"/>
    <property type="match status" value="1"/>
</dbReference>
<dbReference type="Pfam" id="PF00672">
    <property type="entry name" value="HAMP"/>
    <property type="match status" value="1"/>
</dbReference>
<protein>
    <submittedName>
        <fullName evidence="9">HAMP domain-containing protein</fullName>
    </submittedName>
</protein>
<dbReference type="RefSeq" id="WP_171033773.1">
    <property type="nucleotide sequence ID" value="NZ_CP058350.1"/>
</dbReference>
<dbReference type="CDD" id="cd11386">
    <property type="entry name" value="MCP_signal"/>
    <property type="match status" value="1"/>
</dbReference>
<keyword evidence="6" id="KW-1133">Transmembrane helix</keyword>
<evidence type="ECO:0000259" key="7">
    <source>
        <dbReference type="PROSITE" id="PS50111"/>
    </source>
</evidence>
<feature type="compositionally biased region" description="Basic and acidic residues" evidence="5">
    <location>
        <begin position="600"/>
        <end position="613"/>
    </location>
</feature>
<keyword evidence="4" id="KW-0175">Coiled coil</keyword>
<dbReference type="PRINTS" id="PR00260">
    <property type="entry name" value="CHEMTRNSDUCR"/>
</dbReference>
<dbReference type="PANTHER" id="PTHR43531:SF11">
    <property type="entry name" value="METHYL-ACCEPTING CHEMOTAXIS PROTEIN 3"/>
    <property type="match status" value="1"/>
</dbReference>
<keyword evidence="1" id="KW-0145">Chemotaxis</keyword>
<feature type="coiled-coil region" evidence="4">
    <location>
        <begin position="361"/>
        <end position="388"/>
    </location>
</feature>
<keyword evidence="6" id="KW-0472">Membrane</keyword>
<keyword evidence="10" id="KW-1185">Reference proteome</keyword>
<feature type="transmembrane region" description="Helical" evidence="6">
    <location>
        <begin position="187"/>
        <end position="209"/>
    </location>
</feature>
<keyword evidence="3" id="KW-0807">Transducer</keyword>
<dbReference type="Gene3D" id="1.10.287.950">
    <property type="entry name" value="Methyl-accepting chemotaxis protein"/>
    <property type="match status" value="1"/>
</dbReference>
<dbReference type="InterPro" id="IPR004089">
    <property type="entry name" value="MCPsignal_dom"/>
</dbReference>
<name>A0ABX6QJP5_9HYPH</name>